<protein>
    <submittedName>
        <fullName evidence="3">Putative PTS IIA-like nitrogen-regulatory protein PtsN</fullName>
    </submittedName>
</protein>
<dbReference type="CDD" id="cd00211">
    <property type="entry name" value="PTS_IIA_fru"/>
    <property type="match status" value="1"/>
</dbReference>
<dbReference type="KEGG" id="rlg:Rleg_6753"/>
<dbReference type="HOGENOM" id="CLU_072531_5_2_5"/>
<dbReference type="InterPro" id="IPR016152">
    <property type="entry name" value="PTrfase/Anion_transptr"/>
</dbReference>
<feature type="domain" description="PTS EIIA type-2" evidence="2">
    <location>
        <begin position="40"/>
        <end position="184"/>
    </location>
</feature>
<name>C6B6T4_RHILS</name>
<keyword evidence="3" id="KW-0614">Plasmid</keyword>
<dbReference type="EMBL" id="CP001624">
    <property type="protein sequence ID" value="ACS59792.1"/>
    <property type="molecule type" value="Genomic_DNA"/>
</dbReference>
<evidence type="ECO:0000313" key="4">
    <source>
        <dbReference type="Proteomes" id="UP000002256"/>
    </source>
</evidence>
<organism evidence="3 4">
    <name type="scientific">Rhizobium leguminosarum bv. trifolii (strain WSM1325)</name>
    <dbReference type="NCBI Taxonomy" id="395491"/>
    <lineage>
        <taxon>Bacteria</taxon>
        <taxon>Pseudomonadati</taxon>
        <taxon>Pseudomonadota</taxon>
        <taxon>Alphaproteobacteria</taxon>
        <taxon>Hyphomicrobiales</taxon>
        <taxon>Rhizobiaceae</taxon>
        <taxon>Rhizobium/Agrobacterium group</taxon>
        <taxon>Rhizobium</taxon>
    </lineage>
</organism>
<reference evidence="3 4" key="1">
    <citation type="journal article" date="2010" name="Stand. Genomic Sci.">
        <title>Complete genome sequence of Rhizobium leguminosarum bv. trifolii strain WSM1325, an effective microsymbiont of annual Mediterranean clovers.</title>
        <authorList>
            <person name="Reeve W."/>
            <person name="O'Hara G."/>
            <person name="Chain P."/>
            <person name="Ardley J."/>
            <person name="Brau L."/>
            <person name="Nandesena K."/>
            <person name="Tiwari R."/>
            <person name="Copeland A."/>
            <person name="Nolan M."/>
            <person name="Han C."/>
            <person name="Brettin T."/>
            <person name="Land M."/>
            <person name="Ovchinikova G."/>
            <person name="Ivanova N."/>
            <person name="Mavromatis K."/>
            <person name="Markowitz V."/>
            <person name="Kyrpides N."/>
            <person name="Melino V."/>
            <person name="Denton M."/>
            <person name="Yates R."/>
            <person name="Howieson J."/>
        </authorList>
    </citation>
    <scope>NUCLEOTIDE SEQUENCE [LARGE SCALE GENOMIC DNA]</scope>
    <source>
        <strain evidence="3 4">WSM1325</strain>
        <plasmid evidence="4">Plasmid pR132502</plasmid>
    </source>
</reference>
<evidence type="ECO:0000313" key="3">
    <source>
        <dbReference type="EMBL" id="ACS59792.1"/>
    </source>
</evidence>
<dbReference type="Proteomes" id="UP000002256">
    <property type="component" value="Plasmid pR132502"/>
</dbReference>
<dbReference type="PROSITE" id="PS00372">
    <property type="entry name" value="PTS_EIIA_TYPE_2_HIS"/>
    <property type="match status" value="1"/>
</dbReference>
<geneLocation type="plasmid" evidence="3 4">
    <name>pR132502</name>
</geneLocation>
<dbReference type="AlphaFoldDB" id="C6B6T4"/>
<dbReference type="PANTHER" id="PTHR47738">
    <property type="entry name" value="PTS SYSTEM FRUCTOSE-LIKE EIIA COMPONENT-RELATED"/>
    <property type="match status" value="1"/>
</dbReference>
<dbReference type="InterPro" id="IPR002178">
    <property type="entry name" value="PTS_EIIA_type-2_dom"/>
</dbReference>
<evidence type="ECO:0000259" key="2">
    <source>
        <dbReference type="PROSITE" id="PS51094"/>
    </source>
</evidence>
<feature type="region of interest" description="Disordered" evidence="1">
    <location>
        <begin position="1"/>
        <end position="30"/>
    </location>
</feature>
<proteinExistence type="predicted"/>
<dbReference type="Gene3D" id="3.40.930.10">
    <property type="entry name" value="Mannitol-specific EII, Chain A"/>
    <property type="match status" value="1"/>
</dbReference>
<dbReference type="PROSITE" id="PS51094">
    <property type="entry name" value="PTS_EIIA_TYPE_2"/>
    <property type="match status" value="1"/>
</dbReference>
<dbReference type="InterPro" id="IPR051541">
    <property type="entry name" value="PTS_SugarTrans_NitroReg"/>
</dbReference>
<accession>C6B6T4</accession>
<dbReference type="SUPFAM" id="SSF55804">
    <property type="entry name" value="Phoshotransferase/anion transport protein"/>
    <property type="match status" value="1"/>
</dbReference>
<dbReference type="Pfam" id="PF00359">
    <property type="entry name" value="PTS_EIIA_2"/>
    <property type="match status" value="1"/>
</dbReference>
<evidence type="ECO:0000256" key="1">
    <source>
        <dbReference type="SAM" id="MobiDB-lite"/>
    </source>
</evidence>
<dbReference type="PANTHER" id="PTHR47738:SF1">
    <property type="entry name" value="NITROGEN REGULATORY PROTEIN"/>
    <property type="match status" value="1"/>
</dbReference>
<gene>
    <name evidence="3" type="ordered locus">Rleg_6753</name>
</gene>
<sequence length="186" mass="20389">MNSLPSRCRNTIEPNSIEPNSIEPNSIEPNSIENDMNLPNIIRPEHTFIGVSAPTKWRALQTIADKAAKAFSVDGQTILKALEAREKLGSTGIGNGIAIPHAAIDGMTSPRGLLLRFAHPLDFEAIDDIPTDIAFVLLFGENNRGEYLNVLSAIARRLQSDGTLVAMRKARTVDEYYSDFIADSRV</sequence>
<dbReference type="GO" id="GO:0030295">
    <property type="term" value="F:protein kinase activator activity"/>
    <property type="evidence" value="ECO:0007669"/>
    <property type="project" value="TreeGrafter"/>
</dbReference>